<dbReference type="AlphaFoldDB" id="A0A6J7I3C8"/>
<accession>A0A6J7I3C8</accession>
<dbReference type="PROSITE" id="PS51257">
    <property type="entry name" value="PROKAR_LIPOPROTEIN"/>
    <property type="match status" value="1"/>
</dbReference>
<sequence length="174" mass="17969">MLTSRKRLLVPTLITTAGLAVAGCGGGGGGNEEDYVKTYEGACKNIVTATNDFQKSAGSLASTAASDPNKAVSTLKDGATKLFTTFGESIQTLADADAPEKYKDFQDSVKDGADDAEKGIEEAKAEVAKIKSINDFASLGSKFEKIDLGNTKDLPKELGDKAPSCKSFGSGASS</sequence>
<proteinExistence type="predicted"/>
<dbReference type="EMBL" id="CAFBMK010000128">
    <property type="protein sequence ID" value="CAB4925305.1"/>
    <property type="molecule type" value="Genomic_DNA"/>
</dbReference>
<name>A0A6J7I3C8_9ZZZZ</name>
<feature type="region of interest" description="Disordered" evidence="1">
    <location>
        <begin position="151"/>
        <end position="174"/>
    </location>
</feature>
<evidence type="ECO:0000256" key="1">
    <source>
        <dbReference type="SAM" id="MobiDB-lite"/>
    </source>
</evidence>
<reference evidence="2" key="1">
    <citation type="submission" date="2020-05" db="EMBL/GenBank/DDBJ databases">
        <authorList>
            <person name="Chiriac C."/>
            <person name="Salcher M."/>
            <person name="Ghai R."/>
            <person name="Kavagutti S V."/>
        </authorList>
    </citation>
    <scope>NUCLEOTIDE SEQUENCE</scope>
</reference>
<gene>
    <name evidence="2" type="ORF">UFOPK3564_02067</name>
</gene>
<organism evidence="2">
    <name type="scientific">freshwater metagenome</name>
    <dbReference type="NCBI Taxonomy" id="449393"/>
    <lineage>
        <taxon>unclassified sequences</taxon>
        <taxon>metagenomes</taxon>
        <taxon>ecological metagenomes</taxon>
    </lineage>
</organism>
<protein>
    <submittedName>
        <fullName evidence="2">Unannotated protein</fullName>
    </submittedName>
</protein>
<evidence type="ECO:0000313" key="2">
    <source>
        <dbReference type="EMBL" id="CAB4925305.1"/>
    </source>
</evidence>